<dbReference type="Gene3D" id="1.10.510.10">
    <property type="entry name" value="Transferase(Phosphotransferase) domain 1"/>
    <property type="match status" value="1"/>
</dbReference>
<dbReference type="Proteomes" id="UP000007463">
    <property type="component" value="Chromosome"/>
</dbReference>
<dbReference type="PROSITE" id="PS00108">
    <property type="entry name" value="PROTEIN_KINASE_ST"/>
    <property type="match status" value="1"/>
</dbReference>
<dbReference type="PANTHER" id="PTHR44167:SF24">
    <property type="entry name" value="SERINE_THREONINE-PROTEIN KINASE CHK2"/>
    <property type="match status" value="1"/>
</dbReference>
<organism evidence="2 3">
    <name type="scientific">Fluviicola taffensis (strain DSM 16823 / NCIMB 13979 / RW262)</name>
    <dbReference type="NCBI Taxonomy" id="755732"/>
    <lineage>
        <taxon>Bacteria</taxon>
        <taxon>Pseudomonadati</taxon>
        <taxon>Bacteroidota</taxon>
        <taxon>Flavobacteriia</taxon>
        <taxon>Flavobacteriales</taxon>
        <taxon>Crocinitomicaceae</taxon>
        <taxon>Fluviicola</taxon>
    </lineage>
</organism>
<dbReference type="OrthoDB" id="9813021at2"/>
<keyword evidence="2" id="KW-0723">Serine/threonine-protein kinase</keyword>
<evidence type="ECO:0000259" key="1">
    <source>
        <dbReference type="PROSITE" id="PS50011"/>
    </source>
</evidence>
<dbReference type="AlphaFoldDB" id="F2IHX5"/>
<dbReference type="GO" id="GO:0005524">
    <property type="term" value="F:ATP binding"/>
    <property type="evidence" value="ECO:0007669"/>
    <property type="project" value="InterPro"/>
</dbReference>
<evidence type="ECO:0000313" key="3">
    <source>
        <dbReference type="Proteomes" id="UP000007463"/>
    </source>
</evidence>
<dbReference type="EMBL" id="CP002542">
    <property type="protein sequence ID" value="AEA45934.1"/>
    <property type="molecule type" value="Genomic_DNA"/>
</dbReference>
<sequence length="362" mass="42248">MKDDVVNPIIREFIRSQTDIDIDRYSDKGGFGELYFGKRKIFDDRVALKFYVLDENGDGHEEPILLKQITHDNILKLIDARIINDRIAYYLTPEISGGDLQNIIDNYILPTEKAVSIIQGVLKGLTELHKPPLNLVHRDLKTYNVLVDKNDGMAYLADFGTIKKIPDGQDYVSASKYTFLYRPPEVILDNKYTKQSDLYQMGIILYQVLGGHFPMKQPHEWLNGRKLLKYNQLNPFEQQTFLGNHLEELIVKGKIIDLDTLPIFVSRKLKTIIKNATNTEIKKRFSTCADFLKALFDYQKSSKDWWVDNDIIHATNKKTKRNYRIVKRKKELVTEWSNTTTDWRKDFSDNKLQKHIDNIESK</sequence>
<dbReference type="eggNOG" id="COG0515">
    <property type="taxonomic scope" value="Bacteria"/>
</dbReference>
<dbReference type="RefSeq" id="WP_013688691.1">
    <property type="nucleotide sequence ID" value="NC_015321.1"/>
</dbReference>
<dbReference type="GO" id="GO:0004674">
    <property type="term" value="F:protein serine/threonine kinase activity"/>
    <property type="evidence" value="ECO:0007669"/>
    <property type="project" value="UniProtKB-KW"/>
</dbReference>
<dbReference type="SMART" id="SM00220">
    <property type="entry name" value="S_TKc"/>
    <property type="match status" value="1"/>
</dbReference>
<evidence type="ECO:0000313" key="2">
    <source>
        <dbReference type="EMBL" id="AEA45934.1"/>
    </source>
</evidence>
<gene>
    <name evidence="2" type="ordered locus">Fluta_3970</name>
</gene>
<dbReference type="KEGG" id="fte:Fluta_3970"/>
<keyword evidence="2" id="KW-0808">Transferase</keyword>
<reference evidence="3" key="2">
    <citation type="submission" date="2011-02" db="EMBL/GenBank/DDBJ databases">
        <title>The complete genome of Fluviicola taffensis DSM 16823.</title>
        <authorList>
            <consortium name="US DOE Joint Genome Institute (JGI-PGF)"/>
            <person name="Lucas S."/>
            <person name="Copeland A."/>
            <person name="Lapidus A."/>
            <person name="Bruce D."/>
            <person name="Goodwin L."/>
            <person name="Pitluck S."/>
            <person name="Kyrpides N."/>
            <person name="Mavromatis K."/>
            <person name="Ivanova N."/>
            <person name="Mikhailova N."/>
            <person name="Pagani I."/>
            <person name="Chertkov O."/>
            <person name="Detter J.C."/>
            <person name="Han C."/>
            <person name="Tapia R."/>
            <person name="Land M."/>
            <person name="Hauser L."/>
            <person name="Markowitz V."/>
            <person name="Cheng J.-F."/>
            <person name="Hugenholtz P."/>
            <person name="Woyke T."/>
            <person name="Wu D."/>
            <person name="Tindall B."/>
            <person name="Pomrenke H.G."/>
            <person name="Brambilla E."/>
            <person name="Klenk H.-P."/>
            <person name="Eisen J.A."/>
        </authorList>
    </citation>
    <scope>NUCLEOTIDE SEQUENCE [LARGE SCALE GENOMIC DNA]</scope>
    <source>
        <strain evidence="3">DSM 16823 / RW262 / RW262</strain>
    </source>
</reference>
<dbReference type="HOGENOM" id="CLU_764508_0_0_10"/>
<protein>
    <submittedName>
        <fullName evidence="2">Serine/threonine protein kinase</fullName>
    </submittedName>
</protein>
<name>F2IHX5_FLUTR</name>
<dbReference type="InterPro" id="IPR011009">
    <property type="entry name" value="Kinase-like_dom_sf"/>
</dbReference>
<reference evidence="2 3" key="1">
    <citation type="journal article" date="2011" name="Stand. Genomic Sci.">
        <title>Complete genome sequence of the gliding freshwater bacterium Fluviicola taffensis type strain (RW262).</title>
        <authorList>
            <person name="Woyke T."/>
            <person name="Chertkov O."/>
            <person name="Lapidus A."/>
            <person name="Nolan M."/>
            <person name="Lucas S."/>
            <person name="Del Rio T.G."/>
            <person name="Tice H."/>
            <person name="Cheng J.F."/>
            <person name="Tapia R."/>
            <person name="Han C."/>
            <person name="Goodwin L."/>
            <person name="Pitluck S."/>
            <person name="Liolios K."/>
            <person name="Pagani I."/>
            <person name="Ivanova N."/>
            <person name="Huntemann M."/>
            <person name="Mavromatis K."/>
            <person name="Mikhailova N."/>
            <person name="Pati A."/>
            <person name="Chen A."/>
            <person name="Palaniappan K."/>
            <person name="Land M."/>
            <person name="Hauser L."/>
            <person name="Brambilla E.M."/>
            <person name="Rohde M."/>
            <person name="Mwirichia R."/>
            <person name="Sikorski J."/>
            <person name="Tindall B.J."/>
            <person name="Goker M."/>
            <person name="Bristow J."/>
            <person name="Eisen J.A."/>
            <person name="Markowitz V."/>
            <person name="Hugenholtz P."/>
            <person name="Klenk H.P."/>
            <person name="Kyrpides N.C."/>
        </authorList>
    </citation>
    <scope>NUCLEOTIDE SEQUENCE [LARGE SCALE GENOMIC DNA]</scope>
    <source>
        <strain evidence="3">DSM 16823 / RW262 / RW262</strain>
    </source>
</reference>
<dbReference type="STRING" id="755732.Fluta_3970"/>
<dbReference type="InterPro" id="IPR000719">
    <property type="entry name" value="Prot_kinase_dom"/>
</dbReference>
<feature type="domain" description="Protein kinase" evidence="1">
    <location>
        <begin position="20"/>
        <end position="296"/>
    </location>
</feature>
<dbReference type="GO" id="GO:0005737">
    <property type="term" value="C:cytoplasm"/>
    <property type="evidence" value="ECO:0007669"/>
    <property type="project" value="TreeGrafter"/>
</dbReference>
<keyword evidence="3" id="KW-1185">Reference proteome</keyword>
<dbReference type="SUPFAM" id="SSF56112">
    <property type="entry name" value="Protein kinase-like (PK-like)"/>
    <property type="match status" value="1"/>
</dbReference>
<proteinExistence type="predicted"/>
<keyword evidence="2" id="KW-0418">Kinase</keyword>
<accession>F2IHX5</accession>
<dbReference type="PROSITE" id="PS50011">
    <property type="entry name" value="PROTEIN_KINASE_DOM"/>
    <property type="match status" value="1"/>
</dbReference>
<dbReference type="PANTHER" id="PTHR44167">
    <property type="entry name" value="OVARIAN-SPECIFIC SERINE/THREONINE-PROTEIN KINASE LOK-RELATED"/>
    <property type="match status" value="1"/>
</dbReference>
<dbReference type="InterPro" id="IPR008271">
    <property type="entry name" value="Ser/Thr_kinase_AS"/>
</dbReference>
<dbReference type="Pfam" id="PF00069">
    <property type="entry name" value="Pkinase"/>
    <property type="match status" value="1"/>
</dbReference>